<name>A0A3M7P6K4_BRAPC</name>
<dbReference type="AlphaFoldDB" id="A0A3M7P6K4"/>
<dbReference type="Gene3D" id="2.60.40.1190">
    <property type="match status" value="1"/>
</dbReference>
<organism evidence="2 3">
    <name type="scientific">Brachionus plicatilis</name>
    <name type="common">Marine rotifer</name>
    <name type="synonym">Brachionus muelleri</name>
    <dbReference type="NCBI Taxonomy" id="10195"/>
    <lineage>
        <taxon>Eukaryota</taxon>
        <taxon>Metazoa</taxon>
        <taxon>Spiralia</taxon>
        <taxon>Gnathifera</taxon>
        <taxon>Rotifera</taxon>
        <taxon>Eurotatoria</taxon>
        <taxon>Monogononta</taxon>
        <taxon>Pseudotrocha</taxon>
        <taxon>Ploima</taxon>
        <taxon>Brachionidae</taxon>
        <taxon>Brachionus</taxon>
    </lineage>
</organism>
<keyword evidence="3" id="KW-1185">Reference proteome</keyword>
<dbReference type="Proteomes" id="UP000276133">
    <property type="component" value="Unassembled WGS sequence"/>
</dbReference>
<protein>
    <submittedName>
        <fullName evidence="2">Uncharacterized protein</fullName>
    </submittedName>
</protein>
<evidence type="ECO:0000256" key="1">
    <source>
        <dbReference type="ARBA" id="ARBA00038085"/>
    </source>
</evidence>
<evidence type="ECO:0000313" key="2">
    <source>
        <dbReference type="EMBL" id="RMZ94708.1"/>
    </source>
</evidence>
<dbReference type="OrthoDB" id="10056816at2759"/>
<accession>A0A3M7P6K4</accession>
<evidence type="ECO:0000313" key="3">
    <source>
        <dbReference type="Proteomes" id="UP000276133"/>
    </source>
</evidence>
<proteinExistence type="inferred from homology"/>
<reference evidence="2 3" key="1">
    <citation type="journal article" date="2018" name="Sci. Rep.">
        <title>Genomic signatures of local adaptation to the degree of environmental predictability in rotifers.</title>
        <authorList>
            <person name="Franch-Gras L."/>
            <person name="Hahn C."/>
            <person name="Garcia-Roger E.M."/>
            <person name="Carmona M.J."/>
            <person name="Serra M."/>
            <person name="Gomez A."/>
        </authorList>
    </citation>
    <scope>NUCLEOTIDE SEQUENCE [LARGE SCALE GENOMIC DNA]</scope>
    <source>
        <strain evidence="2">HYR1</strain>
    </source>
</reference>
<sequence>MGELNFKIETTWNNETINHEPVKFTFEPDADSVGLVIKIDAPFFNDPAKPSEKIGEFFNLWDYEVAEVFFLNKEGKYLELEFGPHGHFVSILFKGPQDVVNKSLIVDYQAEISENRWSGIAKIPEAYFPINTTKMNAYAIHGSDKNRVYESLFPTPNGKYEHPNFHRLEYFRNINLMTQIPQNYNRLFDSDLWNIDQNESLN</sequence>
<dbReference type="PANTHER" id="PTHR31475:SF5">
    <property type="entry name" value="UPF0462 PROTEIN C4ORF33 HOMOLOG"/>
    <property type="match status" value="1"/>
</dbReference>
<dbReference type="PANTHER" id="PTHR31475">
    <property type="entry name" value="UPF0462 PROTEIN"/>
    <property type="match status" value="1"/>
</dbReference>
<comment type="similarity">
    <text evidence="1">Belongs to the UPF0462 family.</text>
</comment>
<gene>
    <name evidence="2" type="ORF">BpHYR1_018391</name>
</gene>
<dbReference type="EMBL" id="REGN01012852">
    <property type="protein sequence ID" value="RMZ94708.1"/>
    <property type="molecule type" value="Genomic_DNA"/>
</dbReference>
<comment type="caution">
    <text evidence="2">The sequence shown here is derived from an EMBL/GenBank/DDBJ whole genome shotgun (WGS) entry which is preliminary data.</text>
</comment>